<dbReference type="GO" id="GO:0008278">
    <property type="term" value="C:cohesin complex"/>
    <property type="evidence" value="ECO:0007669"/>
    <property type="project" value="InterPro"/>
</dbReference>
<keyword evidence="11" id="KW-1185">Reference proteome</keyword>
<dbReference type="GO" id="GO:0007062">
    <property type="term" value="P:sister chromatid cohesion"/>
    <property type="evidence" value="ECO:0007669"/>
    <property type="project" value="InterPro"/>
</dbReference>
<comment type="caution">
    <text evidence="10">The sequence shown here is derived from an EMBL/GenBank/DDBJ whole genome shotgun (WGS) entry which is preliminary data.</text>
</comment>
<evidence type="ECO:0000256" key="1">
    <source>
        <dbReference type="ARBA" id="ARBA00004123"/>
    </source>
</evidence>
<keyword evidence="5" id="KW-0498">Mitosis</keyword>
<keyword evidence="6" id="KW-0539">Nucleus</keyword>
<evidence type="ECO:0000256" key="5">
    <source>
        <dbReference type="ARBA" id="ARBA00022776"/>
    </source>
</evidence>
<dbReference type="STRING" id="5353.A0A1Q3DY02"/>
<evidence type="ECO:0000256" key="7">
    <source>
        <dbReference type="ARBA" id="ARBA00023306"/>
    </source>
</evidence>
<evidence type="ECO:0000313" key="10">
    <source>
        <dbReference type="EMBL" id="GAV99819.1"/>
    </source>
</evidence>
<evidence type="ECO:0000256" key="3">
    <source>
        <dbReference type="ARBA" id="ARBA00022454"/>
    </source>
</evidence>
<accession>A0A1Q3DY02</accession>
<dbReference type="GO" id="GO:0016887">
    <property type="term" value="F:ATP hydrolysis activity"/>
    <property type="evidence" value="ECO:0007669"/>
    <property type="project" value="InterPro"/>
</dbReference>
<evidence type="ECO:0000256" key="8">
    <source>
        <dbReference type="SAM" id="MobiDB-lite"/>
    </source>
</evidence>
<dbReference type="Pfam" id="PF02463">
    <property type="entry name" value="SMC_N"/>
    <property type="match status" value="1"/>
</dbReference>
<organism evidence="10 11">
    <name type="scientific">Lentinula edodes</name>
    <name type="common">Shiitake mushroom</name>
    <name type="synonym">Lentinus edodes</name>
    <dbReference type="NCBI Taxonomy" id="5353"/>
    <lineage>
        <taxon>Eukaryota</taxon>
        <taxon>Fungi</taxon>
        <taxon>Dikarya</taxon>
        <taxon>Basidiomycota</taxon>
        <taxon>Agaricomycotina</taxon>
        <taxon>Agaricomycetes</taxon>
        <taxon>Agaricomycetidae</taxon>
        <taxon>Agaricales</taxon>
        <taxon>Marasmiineae</taxon>
        <taxon>Omphalotaceae</taxon>
        <taxon>Lentinula</taxon>
    </lineage>
</organism>
<evidence type="ECO:0000313" key="11">
    <source>
        <dbReference type="Proteomes" id="UP000188533"/>
    </source>
</evidence>
<proteinExistence type="predicted"/>
<dbReference type="Gene3D" id="3.40.50.300">
    <property type="entry name" value="P-loop containing nucleotide triphosphate hydrolases"/>
    <property type="match status" value="1"/>
</dbReference>
<dbReference type="PANTHER" id="PTHR18937:SF12">
    <property type="entry name" value="STRUCTURAL MAINTENANCE OF CHROMOSOMES PROTEIN"/>
    <property type="match status" value="1"/>
</dbReference>
<dbReference type="EMBL" id="BDGU01000019">
    <property type="protein sequence ID" value="GAV99819.1"/>
    <property type="molecule type" value="Genomic_DNA"/>
</dbReference>
<dbReference type="InterPro" id="IPR028468">
    <property type="entry name" value="Smc1_ABC"/>
</dbReference>
<keyword evidence="3" id="KW-0158">Chromosome</keyword>
<evidence type="ECO:0000256" key="2">
    <source>
        <dbReference type="ARBA" id="ARBA00004286"/>
    </source>
</evidence>
<dbReference type="InterPro" id="IPR027417">
    <property type="entry name" value="P-loop_NTPase"/>
</dbReference>
<gene>
    <name evidence="10" type="ORF">LENED_001302</name>
</gene>
<reference evidence="10 11" key="2">
    <citation type="submission" date="2017-02" db="EMBL/GenBank/DDBJ databases">
        <title>A genome survey and senescence transcriptome analysis in Lentinula edodes.</title>
        <authorList>
            <person name="Sakamoto Y."/>
            <person name="Nakade K."/>
            <person name="Sato S."/>
            <person name="Yoshida Y."/>
            <person name="Miyazaki K."/>
            <person name="Natsume S."/>
            <person name="Konno N."/>
        </authorList>
    </citation>
    <scope>NUCLEOTIDE SEQUENCE [LARGE SCALE GENOMIC DNA]</scope>
    <source>
        <strain evidence="10 11">NBRC 111202</strain>
    </source>
</reference>
<protein>
    <submittedName>
        <fullName evidence="10">Cohesin complex subunit psm1</fullName>
    </submittedName>
</protein>
<dbReference type="GO" id="GO:0003677">
    <property type="term" value="F:DNA binding"/>
    <property type="evidence" value="ECO:0007669"/>
    <property type="project" value="TreeGrafter"/>
</dbReference>
<evidence type="ECO:0000256" key="6">
    <source>
        <dbReference type="ARBA" id="ARBA00023242"/>
    </source>
</evidence>
<feature type="region of interest" description="Disordered" evidence="8">
    <location>
        <begin position="74"/>
        <end position="93"/>
    </location>
</feature>
<name>A0A1Q3DY02_LENED</name>
<keyword evidence="7" id="KW-0131">Cell cycle</keyword>
<dbReference type="GO" id="GO:0005524">
    <property type="term" value="F:ATP binding"/>
    <property type="evidence" value="ECO:0007669"/>
    <property type="project" value="InterPro"/>
</dbReference>
<keyword evidence="4" id="KW-0132">Cell division</keyword>
<dbReference type="GO" id="GO:0005634">
    <property type="term" value="C:nucleus"/>
    <property type="evidence" value="ECO:0007669"/>
    <property type="project" value="UniProtKB-SubCell"/>
</dbReference>
<dbReference type="Proteomes" id="UP000188533">
    <property type="component" value="Unassembled WGS sequence"/>
</dbReference>
<evidence type="ECO:0000259" key="9">
    <source>
        <dbReference type="Pfam" id="PF02463"/>
    </source>
</evidence>
<reference evidence="10 11" key="1">
    <citation type="submission" date="2016-08" db="EMBL/GenBank/DDBJ databases">
        <authorList>
            <consortium name="Lentinula edodes genome sequencing consortium"/>
            <person name="Sakamoto Y."/>
            <person name="Nakade K."/>
            <person name="Sato S."/>
            <person name="Yoshida Y."/>
            <person name="Miyazaki K."/>
            <person name="Natsume S."/>
            <person name="Konno N."/>
        </authorList>
    </citation>
    <scope>NUCLEOTIDE SEQUENCE [LARGE SCALE GENOMIC DNA]</scope>
    <source>
        <strain evidence="10 11">NBRC 111202</strain>
    </source>
</reference>
<sequence>MPLVRIEVCDFKSYRGHQTIGPFKSFTSVIGPNGAGKSNLMDAISFVLGVKSAQLRSSQLKDLVYRGRRLAKENPDGSMAMDNEDDEDGDGDGTAKKAWVSAVYLDVEGKDWTFQRTVSTTGSSEYKLNNRVVTYSAYNAALVTHNILVKAKNFLVFQGDVEAVASQSPRELSKLVEQISGSLELAAEYEKAKEELDKATENATFNFSKRRGIAGEIKQYKEQKGEAERFEAMEQERNIVQALPRGRIYRAERA</sequence>
<dbReference type="GO" id="GO:0051301">
    <property type="term" value="P:cell division"/>
    <property type="evidence" value="ECO:0007669"/>
    <property type="project" value="UniProtKB-KW"/>
</dbReference>
<feature type="domain" description="RecF/RecN/SMC N-terminal" evidence="9">
    <location>
        <begin position="3"/>
        <end position="149"/>
    </location>
</feature>
<evidence type="ECO:0000256" key="4">
    <source>
        <dbReference type="ARBA" id="ARBA00022618"/>
    </source>
</evidence>
<dbReference type="CDD" id="cd03275">
    <property type="entry name" value="ABC_SMC1_euk"/>
    <property type="match status" value="1"/>
</dbReference>
<comment type="subcellular location">
    <subcellularLocation>
        <location evidence="2">Chromosome</location>
    </subcellularLocation>
    <subcellularLocation>
        <location evidence="1">Nucleus</location>
    </subcellularLocation>
</comment>
<dbReference type="AlphaFoldDB" id="A0A1Q3DY02"/>
<dbReference type="InterPro" id="IPR003395">
    <property type="entry name" value="RecF/RecN/SMC_N"/>
</dbReference>
<dbReference type="PANTHER" id="PTHR18937">
    <property type="entry name" value="STRUCTURAL MAINTENANCE OF CHROMOSOMES SMC FAMILY MEMBER"/>
    <property type="match status" value="1"/>
</dbReference>
<feature type="compositionally biased region" description="Acidic residues" evidence="8">
    <location>
        <begin position="82"/>
        <end position="91"/>
    </location>
</feature>
<dbReference type="SUPFAM" id="SSF52540">
    <property type="entry name" value="P-loop containing nucleoside triphosphate hydrolases"/>
    <property type="match status" value="1"/>
</dbReference>